<reference evidence="6 7" key="1">
    <citation type="submission" date="2017-07" db="EMBL/GenBank/DDBJ databases">
        <title>Phylogenetic study on the rhizospheric bacterium Ochrobactrum sp. A44.</title>
        <authorList>
            <person name="Krzyzanowska D.M."/>
            <person name="Ossowicki A."/>
            <person name="Rajewska M."/>
            <person name="Maciag T."/>
            <person name="Kaczynski Z."/>
            <person name="Czerwicka M."/>
            <person name="Jafra S."/>
        </authorList>
    </citation>
    <scope>NUCLEOTIDE SEQUENCE [LARGE SCALE GENOMIC DNA]</scope>
    <source>
        <strain evidence="6 7">A44</strain>
    </source>
</reference>
<dbReference type="InterPro" id="IPR020449">
    <property type="entry name" value="Tscrpt_reg_AraC-type_HTH"/>
</dbReference>
<dbReference type="SUPFAM" id="SSF46689">
    <property type="entry name" value="Homeodomain-like"/>
    <property type="match status" value="2"/>
</dbReference>
<dbReference type="Proteomes" id="UP000215256">
    <property type="component" value="Chromosome 1"/>
</dbReference>
<dbReference type="Pfam" id="PF02311">
    <property type="entry name" value="AraC_binding"/>
    <property type="match status" value="1"/>
</dbReference>
<dbReference type="AlphaFoldDB" id="A0A248UJ23"/>
<dbReference type="EMBL" id="CP022604">
    <property type="protein sequence ID" value="ASV86735.1"/>
    <property type="molecule type" value="Genomic_DNA"/>
</dbReference>
<dbReference type="SMART" id="SM00342">
    <property type="entry name" value="HTH_ARAC"/>
    <property type="match status" value="1"/>
</dbReference>
<evidence type="ECO:0000256" key="2">
    <source>
        <dbReference type="ARBA" id="ARBA00023125"/>
    </source>
</evidence>
<evidence type="ECO:0000256" key="1">
    <source>
        <dbReference type="ARBA" id="ARBA00023015"/>
    </source>
</evidence>
<accession>A0A248UJ23</accession>
<evidence type="ECO:0000313" key="7">
    <source>
        <dbReference type="Proteomes" id="UP000215256"/>
    </source>
</evidence>
<dbReference type="PANTHER" id="PTHR46796:SF2">
    <property type="entry name" value="TRANSCRIPTIONAL REGULATORY PROTEIN"/>
    <property type="match status" value="1"/>
</dbReference>
<dbReference type="InterPro" id="IPR003313">
    <property type="entry name" value="AraC-bd"/>
</dbReference>
<feature type="domain" description="HTH araC/xylS-type" evidence="5">
    <location>
        <begin position="172"/>
        <end position="270"/>
    </location>
</feature>
<dbReference type="InterPro" id="IPR050204">
    <property type="entry name" value="AraC_XylS_family_regulators"/>
</dbReference>
<keyword evidence="3" id="KW-0010">Activator</keyword>
<dbReference type="PROSITE" id="PS01124">
    <property type="entry name" value="HTH_ARAC_FAMILY_2"/>
    <property type="match status" value="1"/>
</dbReference>
<proteinExistence type="predicted"/>
<evidence type="ECO:0000259" key="5">
    <source>
        <dbReference type="PROSITE" id="PS01124"/>
    </source>
</evidence>
<dbReference type="SUPFAM" id="SSF51215">
    <property type="entry name" value="Regulatory protein AraC"/>
    <property type="match status" value="1"/>
</dbReference>
<organism evidence="6 7">
    <name type="scientific">Ochrobactrum quorumnocens</name>
    <dbReference type="NCBI Taxonomy" id="271865"/>
    <lineage>
        <taxon>Bacteria</taxon>
        <taxon>Pseudomonadati</taxon>
        <taxon>Pseudomonadota</taxon>
        <taxon>Alphaproteobacteria</taxon>
        <taxon>Hyphomicrobiales</taxon>
        <taxon>Brucellaceae</taxon>
        <taxon>Brucella/Ochrobactrum group</taxon>
        <taxon>Ochrobactrum</taxon>
    </lineage>
</organism>
<keyword evidence="2" id="KW-0238">DNA-binding</keyword>
<evidence type="ECO:0000313" key="6">
    <source>
        <dbReference type="EMBL" id="ASV86735.1"/>
    </source>
</evidence>
<dbReference type="KEGG" id="och:CES85_0818"/>
<protein>
    <submittedName>
        <fullName evidence="6">Helix-turn-helix domain protein</fullName>
    </submittedName>
</protein>
<evidence type="ECO:0000256" key="3">
    <source>
        <dbReference type="ARBA" id="ARBA00023159"/>
    </source>
</evidence>
<name>A0A248UJ23_9HYPH</name>
<dbReference type="RefSeq" id="WP_342352144.1">
    <property type="nucleotide sequence ID" value="NZ_CP022604.1"/>
</dbReference>
<dbReference type="InterPro" id="IPR018062">
    <property type="entry name" value="HTH_AraC-typ_CS"/>
</dbReference>
<dbReference type="Gene3D" id="1.10.10.60">
    <property type="entry name" value="Homeodomain-like"/>
    <property type="match status" value="1"/>
</dbReference>
<keyword evidence="4" id="KW-0804">Transcription</keyword>
<dbReference type="InterPro" id="IPR018060">
    <property type="entry name" value="HTH_AraC"/>
</dbReference>
<dbReference type="InterPro" id="IPR009057">
    <property type="entry name" value="Homeodomain-like_sf"/>
</dbReference>
<dbReference type="PANTHER" id="PTHR46796">
    <property type="entry name" value="HTH-TYPE TRANSCRIPTIONAL ACTIVATOR RHAS-RELATED"/>
    <property type="match status" value="1"/>
</dbReference>
<dbReference type="GO" id="GO:0003700">
    <property type="term" value="F:DNA-binding transcription factor activity"/>
    <property type="evidence" value="ECO:0007669"/>
    <property type="project" value="InterPro"/>
</dbReference>
<gene>
    <name evidence="6" type="ORF">CES85_0818</name>
</gene>
<evidence type="ECO:0000256" key="4">
    <source>
        <dbReference type="ARBA" id="ARBA00023163"/>
    </source>
</evidence>
<sequence length="274" mass="31360">MSIERLCESERILHAPTKRGIDRIDARFHGVGFSPHRHDTYALGITLAGVQTFRYRGASRVSVPGNTIVIHPDELHDGAAGSENMLHYRMFYFPPELLLEASSRTHILPFVKEPILSDKSLHQLLVEVLIDLSNEPDELLLDDVIMRLQSNLWKHADREIAHPKFIARDAILNIREYLKENIESTVSSVDLENISGLDRYTLSRHFRALHGTSPHRYLIMRRLEKGRRMLSGSNVSLAETALACGFSDQSHFTRHFKSAFGMTPGRWLRFTQRP</sequence>
<dbReference type="PROSITE" id="PS00041">
    <property type="entry name" value="HTH_ARAC_FAMILY_1"/>
    <property type="match status" value="1"/>
</dbReference>
<dbReference type="Pfam" id="PF12833">
    <property type="entry name" value="HTH_18"/>
    <property type="match status" value="1"/>
</dbReference>
<keyword evidence="1" id="KW-0805">Transcription regulation</keyword>
<dbReference type="InterPro" id="IPR037923">
    <property type="entry name" value="HTH-like"/>
</dbReference>
<dbReference type="PRINTS" id="PR00032">
    <property type="entry name" value="HTHARAC"/>
</dbReference>
<dbReference type="GO" id="GO:0043565">
    <property type="term" value="F:sequence-specific DNA binding"/>
    <property type="evidence" value="ECO:0007669"/>
    <property type="project" value="InterPro"/>
</dbReference>